<feature type="compositionally biased region" description="Polar residues" evidence="1">
    <location>
        <begin position="174"/>
        <end position="187"/>
    </location>
</feature>
<dbReference type="Proteomes" id="UP000077202">
    <property type="component" value="Unassembled WGS sequence"/>
</dbReference>
<feature type="region of interest" description="Disordered" evidence="1">
    <location>
        <begin position="224"/>
        <end position="251"/>
    </location>
</feature>
<feature type="compositionally biased region" description="Polar residues" evidence="1">
    <location>
        <begin position="224"/>
        <end position="235"/>
    </location>
</feature>
<feature type="compositionally biased region" description="Basic and acidic residues" evidence="1">
    <location>
        <begin position="155"/>
        <end position="171"/>
    </location>
</feature>
<evidence type="ECO:0000256" key="1">
    <source>
        <dbReference type="SAM" id="MobiDB-lite"/>
    </source>
</evidence>
<dbReference type="EMBL" id="LVLJ01003660">
    <property type="protein sequence ID" value="OAE20210.1"/>
    <property type="molecule type" value="Genomic_DNA"/>
</dbReference>
<protein>
    <submittedName>
        <fullName evidence="2">Uncharacterized protein</fullName>
    </submittedName>
</protein>
<comment type="caution">
    <text evidence="2">The sequence shown here is derived from an EMBL/GenBank/DDBJ whole genome shotgun (WGS) entry which is preliminary data.</text>
</comment>
<evidence type="ECO:0000313" key="2">
    <source>
        <dbReference type="EMBL" id="OAE20210.1"/>
    </source>
</evidence>
<reference evidence="2" key="1">
    <citation type="submission" date="2016-03" db="EMBL/GenBank/DDBJ databases">
        <title>Mechanisms controlling the formation of the plant cell surface in tip-growing cells are functionally conserved among land plants.</title>
        <authorList>
            <person name="Honkanen S."/>
            <person name="Jones V.A."/>
            <person name="Morieri G."/>
            <person name="Champion C."/>
            <person name="Hetherington A.J."/>
            <person name="Kelly S."/>
            <person name="Saint-Marcoux D."/>
            <person name="Proust H."/>
            <person name="Prescott H."/>
            <person name="Dolan L."/>
        </authorList>
    </citation>
    <scope>NUCLEOTIDE SEQUENCE [LARGE SCALE GENOMIC DNA]</scope>
    <source>
        <tissue evidence="2">Whole gametophyte</tissue>
    </source>
</reference>
<feature type="compositionally biased region" description="Basic and acidic residues" evidence="1">
    <location>
        <begin position="239"/>
        <end position="248"/>
    </location>
</feature>
<keyword evidence="3" id="KW-1185">Reference proteome</keyword>
<gene>
    <name evidence="2" type="ORF">AXG93_1219s1100</name>
</gene>
<name>A0A176VH71_MARPO</name>
<accession>A0A176VH71</accession>
<organism evidence="2 3">
    <name type="scientific">Marchantia polymorpha subsp. ruderalis</name>
    <dbReference type="NCBI Taxonomy" id="1480154"/>
    <lineage>
        <taxon>Eukaryota</taxon>
        <taxon>Viridiplantae</taxon>
        <taxon>Streptophyta</taxon>
        <taxon>Embryophyta</taxon>
        <taxon>Marchantiophyta</taxon>
        <taxon>Marchantiopsida</taxon>
        <taxon>Marchantiidae</taxon>
        <taxon>Marchantiales</taxon>
        <taxon>Marchantiaceae</taxon>
        <taxon>Marchantia</taxon>
    </lineage>
</organism>
<sequence>MGPCVGSDRDLVFEKSSVGLTCTEEFSYGPLFSSGRQGTNGWKTTDYIDPKRRAIALGIMHILRPAIQRECVRSVDRTIGQSSHFLLGDFYRGMGLLTREEKKRFPKEREILTIKSSKGTEDNTRRPFIPPQTIAQGPVQVEVVRRRGKVGETSGEEKEKTLAEPLKEGMERVSPNSLSLDRTQTAGSEGIPHPKKSKELVNELTLSDEVLEQIVAQVGGTVVDDSNSALSSSPTGEVRPAKEAKTSQEEPEELVVSFPDFLQDSVVPLLKYLDGKREKYVVSKEESGRCAELEETCGGLRNSNENGQKMTVDLLTRLDKSKEAYDEAVKRLERLITCGEAREETYQGTCYIGGPKS</sequence>
<feature type="region of interest" description="Disordered" evidence="1">
    <location>
        <begin position="148"/>
        <end position="195"/>
    </location>
</feature>
<evidence type="ECO:0000313" key="3">
    <source>
        <dbReference type="Proteomes" id="UP000077202"/>
    </source>
</evidence>
<dbReference type="AlphaFoldDB" id="A0A176VH71"/>
<proteinExistence type="predicted"/>